<dbReference type="Gene3D" id="2.60.40.1090">
    <property type="entry name" value="Fimbrial-type adhesion domain"/>
    <property type="match status" value="1"/>
</dbReference>
<feature type="signal peptide" evidence="5">
    <location>
        <begin position="1"/>
        <end position="21"/>
    </location>
</feature>
<sequence>MKFQKLFLAVAAIVGCSSVFAFDGTINITGKVTDQTCQVKTGTEQLSVRLPEVGTASLNAANQTAGATLFTIKLQNCNPGNGNVLAYFEPGNTIVGSRLINTSTNNAAGNVEVQLLNNNHQPIDLSQNSASAQSSTSAPVNGTEVSLDYYAQYFATAAATAGEVTSTVNYTIVYN</sequence>
<gene>
    <name evidence="6" type="ordered locus">TKWG_07925</name>
</gene>
<evidence type="ECO:0000256" key="2">
    <source>
        <dbReference type="ARBA" id="ARBA00006671"/>
    </source>
</evidence>
<dbReference type="HOGENOM" id="CLU_088965_2_1_4"/>
<keyword evidence="3 5" id="KW-0732">Signal</keyword>
<dbReference type="STRING" id="1036672.TKWG_07925"/>
<dbReference type="Pfam" id="PF16970">
    <property type="entry name" value="FimA"/>
    <property type="match status" value="1"/>
</dbReference>
<evidence type="ECO:0000256" key="3">
    <source>
        <dbReference type="ARBA" id="ARBA00022729"/>
    </source>
</evidence>
<accession>I3UAF3</accession>
<dbReference type="EMBL" id="CP003555">
    <property type="protein sequence ID" value="AFK61991.1"/>
    <property type="molecule type" value="Genomic_DNA"/>
</dbReference>
<dbReference type="InterPro" id="IPR050263">
    <property type="entry name" value="Bact_Fimbrial_Adh_Pro"/>
</dbReference>
<dbReference type="AlphaFoldDB" id="I3UAF3"/>
<dbReference type="SUPFAM" id="SSF49401">
    <property type="entry name" value="Bacterial adhesins"/>
    <property type="match status" value="1"/>
</dbReference>
<reference evidence="6 7" key="1">
    <citation type="journal article" date="2011" name="J. Bacteriol.">
        <title>Whole-genome shotgun sequencing of the sulfur-oxidizing chemoautotroph Tetrathiobacter kashmirensis.</title>
        <authorList>
            <person name="Ghosh W."/>
            <person name="George A."/>
            <person name="Agarwal A."/>
            <person name="Raj P."/>
            <person name="Alam M."/>
            <person name="Pyne P."/>
            <person name="Das Gupta S.K."/>
        </authorList>
    </citation>
    <scope>NUCLEOTIDE SEQUENCE [LARGE SCALE GENOMIC DNA]</scope>
    <source>
        <strain evidence="6 7">WT001</strain>
    </source>
</reference>
<dbReference type="Proteomes" id="UP000005267">
    <property type="component" value="Chromosome"/>
</dbReference>
<reference evidence="7" key="2">
    <citation type="journal article" date="2013" name="PLoS ONE">
        <title>Genome implosion elicits host-confinement in Alcaligenaceae: evidence from the comparative genomics of Tetrathiobacter kashmirensis, a pathogen in the making.</title>
        <authorList>
            <person name="Ghosh W."/>
            <person name="Alam M."/>
            <person name="Roy C."/>
            <person name="Pyne P."/>
            <person name="George A."/>
            <person name="Chakraborty R."/>
            <person name="Majumder S."/>
            <person name="Agarwal A."/>
            <person name="Chakraborty S."/>
            <person name="Majumdar S."/>
            <person name="Gupta S.K."/>
        </authorList>
    </citation>
    <scope>NUCLEOTIDE SEQUENCE [LARGE SCALE GENOMIC DNA]</scope>
    <source>
        <strain evidence="7">WT001</strain>
    </source>
</reference>
<organism evidence="6 7">
    <name type="scientific">Advenella kashmirensis (strain DSM 17095 / LMG 22695 / WT001)</name>
    <name type="common">Tetrathiobacter kashmirensis</name>
    <dbReference type="NCBI Taxonomy" id="1036672"/>
    <lineage>
        <taxon>Bacteria</taxon>
        <taxon>Pseudomonadati</taxon>
        <taxon>Pseudomonadota</taxon>
        <taxon>Betaproteobacteria</taxon>
        <taxon>Burkholderiales</taxon>
        <taxon>Alcaligenaceae</taxon>
    </lineage>
</organism>
<comment type="subcellular location">
    <subcellularLocation>
        <location evidence="1">Fimbrium</location>
    </subcellularLocation>
</comment>
<dbReference type="GO" id="GO:0043709">
    <property type="term" value="P:cell adhesion involved in single-species biofilm formation"/>
    <property type="evidence" value="ECO:0007669"/>
    <property type="project" value="TreeGrafter"/>
</dbReference>
<evidence type="ECO:0000256" key="4">
    <source>
        <dbReference type="ARBA" id="ARBA00023263"/>
    </source>
</evidence>
<dbReference type="PANTHER" id="PTHR33420">
    <property type="entry name" value="FIMBRIAL SUBUNIT ELFA-RELATED"/>
    <property type="match status" value="1"/>
</dbReference>
<dbReference type="InterPro" id="IPR008966">
    <property type="entry name" value="Adhesion_dom_sf"/>
</dbReference>
<protein>
    <submittedName>
        <fullName evidence="6">Fimbrial protein</fullName>
    </submittedName>
</protein>
<keyword evidence="4" id="KW-0281">Fimbrium</keyword>
<evidence type="ECO:0000256" key="1">
    <source>
        <dbReference type="ARBA" id="ARBA00004561"/>
    </source>
</evidence>
<dbReference type="PROSITE" id="PS51257">
    <property type="entry name" value="PROKAR_LIPOPROTEIN"/>
    <property type="match status" value="1"/>
</dbReference>
<dbReference type="GO" id="GO:0009289">
    <property type="term" value="C:pilus"/>
    <property type="evidence" value="ECO:0007669"/>
    <property type="project" value="UniProtKB-SubCell"/>
</dbReference>
<comment type="similarity">
    <text evidence="2">Belongs to the fimbrial protein family.</text>
</comment>
<dbReference type="PANTHER" id="PTHR33420:SF3">
    <property type="entry name" value="FIMBRIAL SUBUNIT ELFA"/>
    <property type="match status" value="1"/>
</dbReference>
<name>I3UAF3_ADVKW</name>
<dbReference type="InterPro" id="IPR036937">
    <property type="entry name" value="Adhesion_dom_fimbrial_sf"/>
</dbReference>
<proteinExistence type="inferred from homology"/>
<feature type="chain" id="PRO_5003680041" evidence="5">
    <location>
        <begin position="22"/>
        <end position="175"/>
    </location>
</feature>
<evidence type="ECO:0000313" key="6">
    <source>
        <dbReference type="EMBL" id="AFK61991.1"/>
    </source>
</evidence>
<evidence type="ECO:0000313" key="7">
    <source>
        <dbReference type="Proteomes" id="UP000005267"/>
    </source>
</evidence>
<dbReference type="InterPro" id="IPR039458">
    <property type="entry name" value="FimA-like"/>
</dbReference>
<evidence type="ECO:0000256" key="5">
    <source>
        <dbReference type="SAM" id="SignalP"/>
    </source>
</evidence>
<keyword evidence="7" id="KW-1185">Reference proteome</keyword>
<dbReference type="OrthoDB" id="8640774at2"/>
<dbReference type="RefSeq" id="WP_014750082.1">
    <property type="nucleotide sequence ID" value="NC_017964.1"/>
</dbReference>
<dbReference type="KEGG" id="aka:TKWG_07925"/>